<feature type="compositionally biased region" description="Low complexity" evidence="4">
    <location>
        <begin position="419"/>
        <end position="439"/>
    </location>
</feature>
<evidence type="ECO:0000313" key="7">
    <source>
        <dbReference type="Proteomes" id="UP000284842"/>
    </source>
</evidence>
<dbReference type="AlphaFoldDB" id="A0A409V9C1"/>
<dbReference type="Pfam" id="PF00412">
    <property type="entry name" value="LIM"/>
    <property type="match status" value="1"/>
</dbReference>
<feature type="region of interest" description="Disordered" evidence="4">
    <location>
        <begin position="1"/>
        <end position="26"/>
    </location>
</feature>
<dbReference type="PANTHER" id="PTHR24216">
    <property type="entry name" value="PAXILLIN-RELATED"/>
    <property type="match status" value="1"/>
</dbReference>
<dbReference type="STRING" id="181874.A0A409V9C1"/>
<feature type="compositionally biased region" description="Basic and acidic residues" evidence="4">
    <location>
        <begin position="783"/>
        <end position="823"/>
    </location>
</feature>
<feature type="region of interest" description="Disordered" evidence="4">
    <location>
        <begin position="486"/>
        <end position="949"/>
    </location>
</feature>
<feature type="compositionally biased region" description="Polar residues" evidence="4">
    <location>
        <begin position="72"/>
        <end position="87"/>
    </location>
</feature>
<dbReference type="GO" id="GO:0046872">
    <property type="term" value="F:metal ion binding"/>
    <property type="evidence" value="ECO:0007669"/>
    <property type="project" value="UniProtKB-KW"/>
</dbReference>
<feature type="compositionally biased region" description="Pro residues" evidence="4">
    <location>
        <begin position="176"/>
        <end position="209"/>
    </location>
</feature>
<dbReference type="InterPro" id="IPR001781">
    <property type="entry name" value="Znf_LIM"/>
</dbReference>
<dbReference type="PROSITE" id="PS00478">
    <property type="entry name" value="LIM_DOMAIN_1"/>
    <property type="match status" value="1"/>
</dbReference>
<gene>
    <name evidence="6" type="ORF">CVT24_006797</name>
</gene>
<feature type="compositionally biased region" description="Low complexity" evidence="4">
    <location>
        <begin position="702"/>
        <end position="717"/>
    </location>
</feature>
<dbReference type="PROSITE" id="PS50023">
    <property type="entry name" value="LIM_DOMAIN_2"/>
    <property type="match status" value="1"/>
</dbReference>
<evidence type="ECO:0000256" key="4">
    <source>
        <dbReference type="SAM" id="MobiDB-lite"/>
    </source>
</evidence>
<dbReference type="InParanoid" id="A0A409V9C1"/>
<feature type="compositionally biased region" description="Polar residues" evidence="4">
    <location>
        <begin position="726"/>
        <end position="744"/>
    </location>
</feature>
<feature type="compositionally biased region" description="Pro residues" evidence="4">
    <location>
        <begin position="346"/>
        <end position="361"/>
    </location>
</feature>
<feature type="domain" description="LIM zinc-binding" evidence="5">
    <location>
        <begin position="991"/>
        <end position="1054"/>
    </location>
</feature>
<dbReference type="Gene3D" id="2.10.110.10">
    <property type="entry name" value="Cysteine Rich Protein"/>
    <property type="match status" value="2"/>
</dbReference>
<feature type="compositionally biased region" description="Polar residues" evidence="4">
    <location>
        <begin position="829"/>
        <end position="842"/>
    </location>
</feature>
<feature type="compositionally biased region" description="Polar residues" evidence="4">
    <location>
        <begin position="46"/>
        <end position="65"/>
    </location>
</feature>
<reference evidence="6 7" key="1">
    <citation type="journal article" date="2018" name="Evol. Lett.">
        <title>Horizontal gene cluster transfer increased hallucinogenic mushroom diversity.</title>
        <authorList>
            <person name="Reynolds H.T."/>
            <person name="Vijayakumar V."/>
            <person name="Gluck-Thaler E."/>
            <person name="Korotkin H.B."/>
            <person name="Matheny P.B."/>
            <person name="Slot J.C."/>
        </authorList>
    </citation>
    <scope>NUCLEOTIDE SEQUENCE [LARGE SCALE GENOMIC DNA]</scope>
    <source>
        <strain evidence="6 7">2629</strain>
    </source>
</reference>
<dbReference type="OrthoDB" id="1112565at2759"/>
<protein>
    <recommendedName>
        <fullName evidence="5">LIM zinc-binding domain-containing protein</fullName>
    </recommendedName>
</protein>
<evidence type="ECO:0000256" key="1">
    <source>
        <dbReference type="ARBA" id="ARBA00022723"/>
    </source>
</evidence>
<feature type="compositionally biased region" description="Pro residues" evidence="4">
    <location>
        <begin position="216"/>
        <end position="301"/>
    </location>
</feature>
<evidence type="ECO:0000256" key="3">
    <source>
        <dbReference type="PROSITE-ProRule" id="PRU00125"/>
    </source>
</evidence>
<dbReference type="SUPFAM" id="SSF57716">
    <property type="entry name" value="Glucocorticoid receptor-like (DNA-binding domain)"/>
    <property type="match status" value="2"/>
</dbReference>
<feature type="compositionally biased region" description="Basic and acidic residues" evidence="4">
    <location>
        <begin position="925"/>
        <end position="935"/>
    </location>
</feature>
<feature type="region of interest" description="Disordered" evidence="4">
    <location>
        <begin position="344"/>
        <end position="472"/>
    </location>
</feature>
<accession>A0A409V9C1</accession>
<dbReference type="CDD" id="cd09397">
    <property type="entry name" value="LIM1_UF1"/>
    <property type="match status" value="1"/>
</dbReference>
<feature type="compositionally biased region" description="Polar residues" evidence="4">
    <location>
        <begin position="110"/>
        <end position="125"/>
    </location>
</feature>
<comment type="caution">
    <text evidence="6">The sequence shown here is derived from an EMBL/GenBank/DDBJ whole genome shotgun (WGS) entry which is preliminary data.</text>
</comment>
<evidence type="ECO:0000313" key="6">
    <source>
        <dbReference type="EMBL" id="PPQ63272.1"/>
    </source>
</evidence>
<keyword evidence="3" id="KW-0440">LIM domain</keyword>
<sequence length="1178" mass="126952">MIASLLSPLSPSSSSSQPRISQSLPSVKCSSCHQPVALTELGEHTCNPSSPPSNTTHQRFPSSASARLRQNIGLNSPNSPTKQNFKSSPLARSESENNVALIPDPARIRTLSNPSSTNVQTQRPSLSDVPPPRINTPLSNAQRGPPPPAVPQPRTGTPGPPVRNGTPGPPMRNGTPGPPIPNGTPAGPPPPRMGTPGPPPPRMGTPGAPPARNGTPGPPPPNNFPRGPPPPVAYNNGPPPPPPVQGVPFPPRPGPPGPPIPPPNNRGPPPPPAIIPPAIVPPPPAIPGPVIQPPNGGPIPPDQAFVPPEERGIDTKSGGAAGMAGVGRRGFAAAARAAMLVQQSPYRPPPATGFPPYPPQPFYAGRPGAPQFLDIDAASRSTETPPLSAGSGYSSHSPGPSSPLPQTEFIPQPLPPKISRTPSPSTSLSSPPTQSLSSTKPKLTATIPVPEINSPDTKDTNSSSPGGIMSALSPLSARLPFFEKFKNKIPNTSNTYDTPEQTTSSNSRSNSNRSIDRSRGNTSNPSRGREQEEQSRYNPAVARSLSSSTSASAYTSASARRRPEPETKRSPPSPIDSESEYGGLAYADSTDYEDNEEEEQLARLRKGRDDPPSLPGGSRTMRSGSNASADSSRLGFSSVSGHSDRERDREIGRDRLRDRRGGRDRDERSTDRGSEASSHRGDLRLGKAATPRPGHHRDHSVESSYSSASSVNQNQNSRGQEVLARSRSNSSAVAQALGLSQTLPSEYGRLGGPGVMGGRPRRDERSGSVSSNGSAKRSGMIGNRDDASSSDRRDRERERDREWDKMEKERERRREYERERTQREPALSKSGSQRSHAGSESSNLRRMDTNSSDNSRVSESSRRKDPRDLALNLSNLKLNGSYKDDEREGNAGPSKPYRSNTIQSPMSPENKPVKLPTRSLTSPLVDRDKGMDSSRMKTPKAPTNNADTPRTAVPKIKICLKCDKRVDDGRWVSVDSGGVLCERCWKNLYLPKCRRCNLPIERQAVSSSDGQLKGKYHRDCFNCHICHKPFPDKTFYVFDGKPLCAYHYHEANDSLCSAARCGQPIEGPCAISHTGDRYHPEHMTCEYEGRGGAGHRACDVRLKEYWEMDGRMLCETHARGMAKRTRGGNGSRDERGWGSRSGSEAGSATDEEERWAQDSRAMRRVTRFIDLGNEGGLR</sequence>
<organism evidence="6 7">
    <name type="scientific">Panaeolus cyanescens</name>
    <dbReference type="NCBI Taxonomy" id="181874"/>
    <lineage>
        <taxon>Eukaryota</taxon>
        <taxon>Fungi</taxon>
        <taxon>Dikarya</taxon>
        <taxon>Basidiomycota</taxon>
        <taxon>Agaricomycotina</taxon>
        <taxon>Agaricomycetes</taxon>
        <taxon>Agaricomycetidae</taxon>
        <taxon>Agaricales</taxon>
        <taxon>Agaricineae</taxon>
        <taxon>Galeropsidaceae</taxon>
        <taxon>Panaeolus</taxon>
    </lineage>
</organism>
<feature type="region of interest" description="Disordered" evidence="4">
    <location>
        <begin position="1122"/>
        <end position="1159"/>
    </location>
</feature>
<keyword evidence="2 3" id="KW-0862">Zinc</keyword>
<feature type="compositionally biased region" description="Polar residues" evidence="4">
    <location>
        <begin position="489"/>
        <end position="503"/>
    </location>
</feature>
<dbReference type="EMBL" id="NHTK01006127">
    <property type="protein sequence ID" value="PPQ63272.1"/>
    <property type="molecule type" value="Genomic_DNA"/>
</dbReference>
<dbReference type="GO" id="GO:0030695">
    <property type="term" value="F:GTPase regulator activity"/>
    <property type="evidence" value="ECO:0007669"/>
    <property type="project" value="UniProtKB-ARBA"/>
</dbReference>
<keyword evidence="1 3" id="KW-0479">Metal-binding</keyword>
<feature type="compositionally biased region" description="Polar residues" evidence="4">
    <location>
        <begin position="620"/>
        <end position="641"/>
    </location>
</feature>
<feature type="compositionally biased region" description="Low complexity" evidence="4">
    <location>
        <begin position="504"/>
        <end position="513"/>
    </location>
</feature>
<dbReference type="SMART" id="SM00132">
    <property type="entry name" value="LIM"/>
    <property type="match status" value="1"/>
</dbReference>
<dbReference type="PANTHER" id="PTHR24216:SF8">
    <property type="entry name" value="PAXILLIN, ISOFORM F"/>
    <property type="match status" value="1"/>
</dbReference>
<keyword evidence="7" id="KW-1185">Reference proteome</keyword>
<dbReference type="Proteomes" id="UP000284842">
    <property type="component" value="Unassembled WGS sequence"/>
</dbReference>
<feature type="compositionally biased region" description="Acidic residues" evidence="4">
    <location>
        <begin position="590"/>
        <end position="599"/>
    </location>
</feature>
<feature type="compositionally biased region" description="Basic and acidic residues" evidence="4">
    <location>
        <begin position="859"/>
        <end position="868"/>
    </location>
</feature>
<feature type="compositionally biased region" description="Low complexity" evidence="4">
    <location>
        <begin position="540"/>
        <end position="558"/>
    </location>
</feature>
<name>A0A409V9C1_9AGAR</name>
<proteinExistence type="predicted"/>
<feature type="region of interest" description="Disordered" evidence="4">
    <location>
        <begin position="43"/>
        <end position="321"/>
    </location>
</feature>
<feature type="compositionally biased region" description="Low complexity" evidence="4">
    <location>
        <begin position="386"/>
        <end position="399"/>
    </location>
</feature>
<evidence type="ECO:0000259" key="5">
    <source>
        <dbReference type="PROSITE" id="PS50023"/>
    </source>
</evidence>
<evidence type="ECO:0000256" key="2">
    <source>
        <dbReference type="ARBA" id="ARBA00022833"/>
    </source>
</evidence>
<feature type="compositionally biased region" description="Polar residues" evidence="4">
    <location>
        <begin position="897"/>
        <end position="907"/>
    </location>
</feature>
<feature type="compositionally biased region" description="Basic and acidic residues" evidence="4">
    <location>
        <begin position="642"/>
        <end position="685"/>
    </location>
</feature>